<evidence type="ECO:0000256" key="5">
    <source>
        <dbReference type="ARBA" id="ARBA00022533"/>
    </source>
</evidence>
<accession>A0A516V3N5</accession>
<dbReference type="SUPFAM" id="SSF51206">
    <property type="entry name" value="cAMP-binding domain-like"/>
    <property type="match status" value="1"/>
</dbReference>
<dbReference type="InterPro" id="IPR014710">
    <property type="entry name" value="RmlC-like_jellyroll"/>
</dbReference>
<dbReference type="RefSeq" id="WP_143878652.1">
    <property type="nucleotide sequence ID" value="NZ_BAABLZ010000001.1"/>
</dbReference>
<evidence type="ECO:0000256" key="6">
    <source>
        <dbReference type="ARBA" id="ARBA00022636"/>
    </source>
</evidence>
<evidence type="ECO:0000256" key="10">
    <source>
        <dbReference type="ARBA" id="ARBA00023159"/>
    </source>
</evidence>
<evidence type="ECO:0000256" key="4">
    <source>
        <dbReference type="ARBA" id="ARBA00022491"/>
    </source>
</evidence>
<dbReference type="Pfam" id="PF00027">
    <property type="entry name" value="cNMP_binding"/>
    <property type="match status" value="1"/>
</dbReference>
<keyword evidence="4" id="KW-0678">Repressor</keyword>
<evidence type="ECO:0000259" key="13">
    <source>
        <dbReference type="PROSITE" id="PS50042"/>
    </source>
</evidence>
<dbReference type="SMART" id="SM00419">
    <property type="entry name" value="HTH_CRP"/>
    <property type="match status" value="1"/>
</dbReference>
<evidence type="ECO:0000313" key="14">
    <source>
        <dbReference type="EMBL" id="QDQ73139.1"/>
    </source>
</evidence>
<evidence type="ECO:0000256" key="8">
    <source>
        <dbReference type="ARBA" id="ARBA00023026"/>
    </source>
</evidence>
<dbReference type="PANTHER" id="PTHR24567">
    <property type="entry name" value="CRP FAMILY TRANSCRIPTIONAL REGULATORY PROTEIN"/>
    <property type="match status" value="1"/>
</dbReference>
<evidence type="ECO:0000313" key="15">
    <source>
        <dbReference type="Proteomes" id="UP000315891"/>
    </source>
</evidence>
<gene>
    <name evidence="14" type="ORF">FNZ56_04240</name>
</gene>
<keyword evidence="10" id="KW-0010">Activator</keyword>
<comment type="subcellular location">
    <subcellularLocation>
        <location evidence="1">Cytoplasm</location>
    </subcellularLocation>
</comment>
<evidence type="ECO:0000256" key="11">
    <source>
        <dbReference type="ARBA" id="ARBA00023163"/>
    </source>
</evidence>
<dbReference type="Gene3D" id="2.60.120.10">
    <property type="entry name" value="Jelly Rolls"/>
    <property type="match status" value="1"/>
</dbReference>
<dbReference type="GO" id="GO:0005829">
    <property type="term" value="C:cytosol"/>
    <property type="evidence" value="ECO:0007669"/>
    <property type="project" value="TreeGrafter"/>
</dbReference>
<dbReference type="InterPro" id="IPR012318">
    <property type="entry name" value="HTH_CRP"/>
</dbReference>
<dbReference type="EMBL" id="CP041742">
    <property type="protein sequence ID" value="QDQ73139.1"/>
    <property type="molecule type" value="Genomic_DNA"/>
</dbReference>
<dbReference type="PANTHER" id="PTHR24567:SF74">
    <property type="entry name" value="HTH-TYPE TRANSCRIPTIONAL REGULATOR ARCR"/>
    <property type="match status" value="1"/>
</dbReference>
<evidence type="ECO:0000256" key="9">
    <source>
        <dbReference type="ARBA" id="ARBA00023125"/>
    </source>
</evidence>
<dbReference type="Pfam" id="PF13545">
    <property type="entry name" value="HTH_Crp_2"/>
    <property type="match status" value="1"/>
</dbReference>
<dbReference type="Proteomes" id="UP000315891">
    <property type="component" value="Chromosome"/>
</dbReference>
<keyword evidence="15" id="KW-1185">Reference proteome</keyword>
<dbReference type="InterPro" id="IPR036390">
    <property type="entry name" value="WH_DNA-bd_sf"/>
</dbReference>
<sequence length="217" mass="23903">MDAPSQLRKDESIPSLPANLLARLASIGEVQEFNTGDILLCEGEVSSQLYVLLSGKLKVFASQGKGREVVYNTLQPGEYFGELAFDGGPRSASVQALQGSRCLVLTADTLRELVHSEPEFAVHLITKLMRLLRRSTQQLKSIALDDVRSRVLSLIEAEAVNEGSIRRLPKSFTQRDIAHRVGATREMVNHVLQDLAKEGFVAKDPQLGLVILKSILR</sequence>
<dbReference type="AlphaFoldDB" id="A0A516V3N5"/>
<organism evidence="14 15">
    <name type="scientific">Pseudoluteimonas lycopersici</name>
    <dbReference type="NCBI Taxonomy" id="1324796"/>
    <lineage>
        <taxon>Bacteria</taxon>
        <taxon>Pseudomonadati</taxon>
        <taxon>Pseudomonadota</taxon>
        <taxon>Gammaproteobacteria</taxon>
        <taxon>Lysobacterales</taxon>
        <taxon>Lysobacteraceae</taxon>
        <taxon>Pseudoluteimonas</taxon>
    </lineage>
</organism>
<evidence type="ECO:0000256" key="2">
    <source>
        <dbReference type="ARBA" id="ARBA00011738"/>
    </source>
</evidence>
<keyword evidence="8" id="KW-0843">Virulence</keyword>
<name>A0A516V3N5_9GAMM</name>
<protein>
    <recommendedName>
        <fullName evidence="3">CRP-like protein Clp</fullName>
    </recommendedName>
    <alternativeName>
        <fullName evidence="12">Catabolite activation-like protein</fullName>
    </alternativeName>
</protein>
<comment type="subunit">
    <text evidence="2">Homodimer.</text>
</comment>
<dbReference type="InterPro" id="IPR050397">
    <property type="entry name" value="Env_Response_Regulators"/>
</dbReference>
<evidence type="ECO:0000256" key="1">
    <source>
        <dbReference type="ARBA" id="ARBA00004496"/>
    </source>
</evidence>
<keyword evidence="9" id="KW-0238">DNA-binding</keyword>
<dbReference type="CDD" id="cd00038">
    <property type="entry name" value="CAP_ED"/>
    <property type="match status" value="1"/>
</dbReference>
<evidence type="ECO:0000256" key="7">
    <source>
        <dbReference type="ARBA" id="ARBA00023015"/>
    </source>
</evidence>
<keyword evidence="11" id="KW-0804">Transcription</keyword>
<evidence type="ECO:0000256" key="12">
    <source>
        <dbReference type="ARBA" id="ARBA00031697"/>
    </source>
</evidence>
<dbReference type="SUPFAM" id="SSF46785">
    <property type="entry name" value="Winged helix' DNA-binding domain"/>
    <property type="match status" value="1"/>
</dbReference>
<dbReference type="InterPro" id="IPR018490">
    <property type="entry name" value="cNMP-bd_dom_sf"/>
</dbReference>
<dbReference type="GO" id="GO:0003700">
    <property type="term" value="F:DNA-binding transcription factor activity"/>
    <property type="evidence" value="ECO:0007669"/>
    <property type="project" value="TreeGrafter"/>
</dbReference>
<evidence type="ECO:0000256" key="3">
    <source>
        <dbReference type="ARBA" id="ARBA00020769"/>
    </source>
</evidence>
<proteinExistence type="predicted"/>
<dbReference type="InterPro" id="IPR000595">
    <property type="entry name" value="cNMP-bd_dom"/>
</dbReference>
<dbReference type="GO" id="GO:0003677">
    <property type="term" value="F:DNA binding"/>
    <property type="evidence" value="ECO:0007669"/>
    <property type="project" value="UniProtKB-KW"/>
</dbReference>
<keyword evidence="5" id="KW-0021">Allosteric enzyme</keyword>
<feature type="domain" description="Cyclic nucleotide-binding" evidence="13">
    <location>
        <begin position="12"/>
        <end position="131"/>
    </location>
</feature>
<keyword evidence="6" id="KW-0973">c-di-GMP</keyword>
<dbReference type="PROSITE" id="PS50042">
    <property type="entry name" value="CNMP_BINDING_3"/>
    <property type="match status" value="1"/>
</dbReference>
<dbReference type="OrthoDB" id="6881322at2"/>
<dbReference type="SMART" id="SM00100">
    <property type="entry name" value="cNMP"/>
    <property type="match status" value="1"/>
</dbReference>
<reference evidence="14 15" key="1">
    <citation type="submission" date="2019-07" db="EMBL/GenBank/DDBJ databases">
        <title>Lysobacter weifangensis sp. nov., isolated from bensulfuron-methyl contaminated farmland soil.</title>
        <authorList>
            <person name="Zhao H."/>
        </authorList>
    </citation>
    <scope>NUCLEOTIDE SEQUENCE [LARGE SCALE GENOMIC DNA]</scope>
    <source>
        <strain evidence="14 15">CC-Bw-6</strain>
    </source>
</reference>
<keyword evidence="7" id="KW-0805">Transcription regulation</keyword>
<dbReference type="GO" id="GO:0003824">
    <property type="term" value="F:catalytic activity"/>
    <property type="evidence" value="ECO:0007669"/>
    <property type="project" value="UniProtKB-KW"/>
</dbReference>